<dbReference type="GeneID" id="36320129"/>
<sequence length="43" mass="5074">KRFDLYLLIIRSSFSVLMYIIPRKAEENTIIIVEKHIKGIQAL</sequence>
<dbReference type="AlphaFoldDB" id="A0A0F9WKK4"/>
<gene>
    <name evidence="1" type="ORF">AAJ76_3290001849</name>
</gene>
<dbReference type="Proteomes" id="UP000034350">
    <property type="component" value="Unassembled WGS sequence"/>
</dbReference>
<feature type="non-terminal residue" evidence="1">
    <location>
        <position position="1"/>
    </location>
</feature>
<proteinExistence type="predicted"/>
<dbReference type="EMBL" id="JPQZ01000329">
    <property type="protein sequence ID" value="KKO73668.1"/>
    <property type="molecule type" value="Genomic_DNA"/>
</dbReference>
<dbReference type="RefSeq" id="XP_024329410.1">
    <property type="nucleotide sequence ID" value="XM_024475195.1"/>
</dbReference>
<name>A0A0F9WKK4_9MICR</name>
<reference evidence="1 2" key="1">
    <citation type="journal article" date="2015" name="Environ. Microbiol.">
        <title>Genome analyses suggest the presence of polyploidy and recent human-driven expansions in eight global populations of the honeybee pathogen Nosema ceranae.</title>
        <authorList>
            <person name="Pelin A."/>
            <person name="Selman M."/>
            <person name="Aris-Brosou S."/>
            <person name="Farinelli L."/>
            <person name="Corradi N."/>
        </authorList>
    </citation>
    <scope>NUCLEOTIDE SEQUENCE [LARGE SCALE GENOMIC DNA]</scope>
    <source>
        <strain evidence="1 2">PA08 1199</strain>
    </source>
</reference>
<keyword evidence="2" id="KW-1185">Reference proteome</keyword>
<dbReference type="VEuPathDB" id="MicrosporidiaDB:AAJ76_3290001849"/>
<evidence type="ECO:0000313" key="1">
    <source>
        <dbReference type="EMBL" id="KKO73668.1"/>
    </source>
</evidence>
<protein>
    <submittedName>
        <fullName evidence="1">Uncharacterized protein</fullName>
    </submittedName>
</protein>
<comment type="caution">
    <text evidence="1">The sequence shown here is derived from an EMBL/GenBank/DDBJ whole genome shotgun (WGS) entry which is preliminary data.</text>
</comment>
<accession>A0A0F9WKK4</accession>
<organism evidence="1 2">
    <name type="scientific">Vairimorpha ceranae</name>
    <dbReference type="NCBI Taxonomy" id="40302"/>
    <lineage>
        <taxon>Eukaryota</taxon>
        <taxon>Fungi</taxon>
        <taxon>Fungi incertae sedis</taxon>
        <taxon>Microsporidia</taxon>
        <taxon>Nosematidae</taxon>
        <taxon>Vairimorpha</taxon>
    </lineage>
</organism>
<evidence type="ECO:0000313" key="2">
    <source>
        <dbReference type="Proteomes" id="UP000034350"/>
    </source>
</evidence>